<dbReference type="OrthoDB" id="6612025at2759"/>
<name>A0A1Y3BEE6_EURMA</name>
<dbReference type="InterPro" id="IPR036179">
    <property type="entry name" value="Ig-like_dom_sf"/>
</dbReference>
<dbReference type="InterPro" id="IPR007110">
    <property type="entry name" value="Ig-like_dom"/>
</dbReference>
<proteinExistence type="predicted"/>
<dbReference type="SUPFAM" id="SSF48726">
    <property type="entry name" value="Immunoglobulin"/>
    <property type="match status" value="2"/>
</dbReference>
<dbReference type="Pfam" id="PF07679">
    <property type="entry name" value="I-set"/>
    <property type="match status" value="2"/>
</dbReference>
<dbReference type="AlphaFoldDB" id="A0A1Y3BEE6"/>
<dbReference type="PANTHER" id="PTHR47633">
    <property type="entry name" value="IMMUNOGLOBULIN"/>
    <property type="match status" value="1"/>
</dbReference>
<dbReference type="InterPro" id="IPR013098">
    <property type="entry name" value="Ig_I-set"/>
</dbReference>
<organism evidence="2 3">
    <name type="scientific">Euroglyphus maynei</name>
    <name type="common">Mayne's house dust mite</name>
    <dbReference type="NCBI Taxonomy" id="6958"/>
    <lineage>
        <taxon>Eukaryota</taxon>
        <taxon>Metazoa</taxon>
        <taxon>Ecdysozoa</taxon>
        <taxon>Arthropoda</taxon>
        <taxon>Chelicerata</taxon>
        <taxon>Arachnida</taxon>
        <taxon>Acari</taxon>
        <taxon>Acariformes</taxon>
        <taxon>Sarcoptiformes</taxon>
        <taxon>Astigmata</taxon>
        <taxon>Psoroptidia</taxon>
        <taxon>Analgoidea</taxon>
        <taxon>Pyroglyphidae</taxon>
        <taxon>Pyroglyphinae</taxon>
        <taxon>Euroglyphus</taxon>
    </lineage>
</organism>
<evidence type="ECO:0000259" key="1">
    <source>
        <dbReference type="PROSITE" id="PS50835"/>
    </source>
</evidence>
<dbReference type="PANTHER" id="PTHR47633:SF4">
    <property type="entry name" value="MYOPALLADIN ISOFORM X1"/>
    <property type="match status" value="1"/>
</dbReference>
<keyword evidence="3" id="KW-1185">Reference proteome</keyword>
<evidence type="ECO:0000313" key="2">
    <source>
        <dbReference type="EMBL" id="OTF79270.1"/>
    </source>
</evidence>
<sequence length="226" mass="26181">TASIESRIEPALDPNLTIDWFFNEKPLTVGNRFQPYYHFGYVVLKILKTQPNDSGTYKCRISNESGFDEMSTTIVCYEENIDVQFQPPPPVTKSKHRKEDDEEILHQQAPRIKSSSLKDIQTIEGQKIHLECYVQPMDDPDLMIQWYKDDEPLRKGSRFVEICDFGYVCLDILCIYPEDSGIYTLKAMNRYGEATTSCYIHCIPTANLDTRSLNEISMESIRRLET</sequence>
<feature type="domain" description="Ig-like" evidence="1">
    <location>
        <begin position="110"/>
        <end position="197"/>
    </location>
</feature>
<feature type="non-terminal residue" evidence="2">
    <location>
        <position position="1"/>
    </location>
</feature>
<dbReference type="PROSITE" id="PS50835">
    <property type="entry name" value="IG_LIKE"/>
    <property type="match status" value="2"/>
</dbReference>
<reference evidence="2 3" key="1">
    <citation type="submission" date="2017-03" db="EMBL/GenBank/DDBJ databases">
        <title>Genome Survey of Euroglyphus maynei.</title>
        <authorList>
            <person name="Arlian L.G."/>
            <person name="Morgan M.S."/>
            <person name="Rider S.D."/>
        </authorList>
    </citation>
    <scope>NUCLEOTIDE SEQUENCE [LARGE SCALE GENOMIC DNA]</scope>
    <source>
        <strain evidence="2">Arlian Lab</strain>
        <tissue evidence="2">Whole body</tissue>
    </source>
</reference>
<dbReference type="EMBL" id="MUJZ01023922">
    <property type="protein sequence ID" value="OTF79270.1"/>
    <property type="molecule type" value="Genomic_DNA"/>
</dbReference>
<comment type="caution">
    <text evidence="2">The sequence shown here is derived from an EMBL/GenBank/DDBJ whole genome shotgun (WGS) entry which is preliminary data.</text>
</comment>
<dbReference type="InterPro" id="IPR013783">
    <property type="entry name" value="Ig-like_fold"/>
</dbReference>
<accession>A0A1Y3BEE6</accession>
<feature type="non-terminal residue" evidence="2">
    <location>
        <position position="226"/>
    </location>
</feature>
<feature type="domain" description="Ig-like" evidence="1">
    <location>
        <begin position="1"/>
        <end position="75"/>
    </location>
</feature>
<dbReference type="CDD" id="cd00096">
    <property type="entry name" value="Ig"/>
    <property type="match status" value="1"/>
</dbReference>
<protein>
    <recommendedName>
        <fullName evidence="1">Ig-like domain-containing protein</fullName>
    </recommendedName>
</protein>
<dbReference type="Proteomes" id="UP000194236">
    <property type="component" value="Unassembled WGS sequence"/>
</dbReference>
<dbReference type="FunFam" id="2.60.40.10:FF:000119">
    <property type="entry name" value="Sallimus, isoform P"/>
    <property type="match status" value="1"/>
</dbReference>
<evidence type="ECO:0000313" key="3">
    <source>
        <dbReference type="Proteomes" id="UP000194236"/>
    </source>
</evidence>
<gene>
    <name evidence="2" type="ORF">BLA29_010947</name>
</gene>
<dbReference type="Gene3D" id="2.60.40.10">
    <property type="entry name" value="Immunoglobulins"/>
    <property type="match status" value="2"/>
</dbReference>